<dbReference type="PROSITE" id="PS00369">
    <property type="entry name" value="PTS_HPR_HIS"/>
    <property type="match status" value="1"/>
</dbReference>
<dbReference type="PROSITE" id="PS51350">
    <property type="entry name" value="PTS_HPR_DOM"/>
    <property type="match status" value="1"/>
</dbReference>
<dbReference type="PANTHER" id="PTHR30181:SF3">
    <property type="entry name" value="MULTIPHOSPHORYL TRANSFER PROTEIN"/>
    <property type="match status" value="1"/>
</dbReference>
<dbReference type="SUPFAM" id="SSF55804">
    <property type="entry name" value="Phoshotransferase/anion transport protein"/>
    <property type="match status" value="2"/>
</dbReference>
<feature type="domain" description="HPr" evidence="12">
    <location>
        <begin position="274"/>
        <end position="364"/>
    </location>
</feature>
<evidence type="ECO:0000256" key="4">
    <source>
        <dbReference type="ARBA" id="ARBA00022448"/>
    </source>
</evidence>
<keyword evidence="10" id="KW-0418">Kinase</keyword>
<dbReference type="InterPro" id="IPR002114">
    <property type="entry name" value="PTS_HPr_Ser_P_site"/>
</dbReference>
<accession>A0ABW9GJY1</accession>
<dbReference type="InterPro" id="IPR000032">
    <property type="entry name" value="HPr-like"/>
</dbReference>
<dbReference type="CDD" id="cd00367">
    <property type="entry name" value="PTS-HPr_like"/>
    <property type="match status" value="1"/>
</dbReference>
<dbReference type="PROSITE" id="PS51094">
    <property type="entry name" value="PTS_EIIA_TYPE_2"/>
    <property type="match status" value="1"/>
</dbReference>
<protein>
    <recommendedName>
        <fullName evidence="3">Multiphosphoryl transfer protein</fullName>
    </recommendedName>
</protein>
<evidence type="ECO:0000313" key="14">
    <source>
        <dbReference type="Proteomes" id="UP001630969"/>
    </source>
</evidence>
<evidence type="ECO:0000259" key="12">
    <source>
        <dbReference type="PROSITE" id="PS51350"/>
    </source>
</evidence>
<dbReference type="InterPro" id="IPR050893">
    <property type="entry name" value="Sugar_PTS"/>
</dbReference>
<dbReference type="InterPro" id="IPR016152">
    <property type="entry name" value="PTrfase/Anion_transptr"/>
</dbReference>
<evidence type="ECO:0000259" key="11">
    <source>
        <dbReference type="PROSITE" id="PS51094"/>
    </source>
</evidence>
<dbReference type="InterPro" id="IPR001020">
    <property type="entry name" value="PTS_HPr_His_P_site"/>
</dbReference>
<dbReference type="InterPro" id="IPR002178">
    <property type="entry name" value="PTS_EIIA_type-2_dom"/>
</dbReference>
<sequence length="366" mass="37411">MLKLAQEQILLNQVATSKGEAIALLAGQLTAAGLVEAGYVEGMLAREAQHATYLGSGIAIPHGTTDTRHLVRQTGVMVAQFPQGIEWDDGQIAYVAIGIAAKSDEHLGILRQLTQVLGDEQAAQSLKEAGDAATIIDILTGASAPAEVQYLTLADFPADDLDQLLLGAAARAKSAGWGGADMVSALMARGPSALGQGVWLASAKAQQSGWVLATPTRPLGEGEQTVKALLLLCGKDESHLAQLDNLAALAGAGQLDALAGGEGLALLQNGPAKGLADTFTIINPHGLHARPGAMLVKVAKEYEADIRVANLDGNGEAVSAKSLMKVIGLGVKCGHRLEFRAEGADAEAALRGIGAAIAAGLGEGAH</sequence>
<dbReference type="RefSeq" id="WP_408787559.1">
    <property type="nucleotide sequence ID" value="NZ_JBGXBU010000001.1"/>
</dbReference>
<dbReference type="SUPFAM" id="SSF55594">
    <property type="entry name" value="HPr-like"/>
    <property type="match status" value="1"/>
</dbReference>
<feature type="domain" description="PTS EIIA type-2" evidence="11">
    <location>
        <begin position="2"/>
        <end position="142"/>
    </location>
</feature>
<evidence type="ECO:0000256" key="8">
    <source>
        <dbReference type="ARBA" id="ARBA00022679"/>
    </source>
</evidence>
<organism evidence="13 14">
    <name type="scientific">Aeromonas bivalvium</name>
    <dbReference type="NCBI Taxonomy" id="440079"/>
    <lineage>
        <taxon>Bacteria</taxon>
        <taxon>Pseudomonadati</taxon>
        <taxon>Pseudomonadota</taxon>
        <taxon>Gammaproteobacteria</taxon>
        <taxon>Aeromonadales</taxon>
        <taxon>Aeromonadaceae</taxon>
        <taxon>Aeromonas</taxon>
    </lineage>
</organism>
<dbReference type="Pfam" id="PF00381">
    <property type="entry name" value="PTS-HPr"/>
    <property type="match status" value="1"/>
</dbReference>
<comment type="function">
    <text evidence="1">The phosphoenolpyruvate-dependent sugar phosphotransferase system (sugar PTS), a major carbohydrate active transport system, catalyzes the phosphorylation of incoming sugar substrates concomitantly with their translocation across the cell membrane. The enzyme II FruAB PTS system is involved in fructose transport.</text>
</comment>
<evidence type="ECO:0000256" key="3">
    <source>
        <dbReference type="ARBA" id="ARBA00015565"/>
    </source>
</evidence>
<name>A0ABW9GJY1_9GAMM</name>
<dbReference type="NCBIfam" id="TIGR01003">
    <property type="entry name" value="PTS_HPr_family"/>
    <property type="match status" value="1"/>
</dbReference>
<dbReference type="CDD" id="cd00211">
    <property type="entry name" value="PTS_IIA_fru"/>
    <property type="match status" value="1"/>
</dbReference>
<comment type="subcellular location">
    <subcellularLocation>
        <location evidence="2">Cytoplasm</location>
    </subcellularLocation>
</comment>
<evidence type="ECO:0000256" key="2">
    <source>
        <dbReference type="ARBA" id="ARBA00004496"/>
    </source>
</evidence>
<dbReference type="PRINTS" id="PR00107">
    <property type="entry name" value="PHOSPHOCPHPR"/>
</dbReference>
<gene>
    <name evidence="13" type="primary">fruB</name>
    <name evidence="13" type="ORF">ACEUDJ_01015</name>
</gene>
<dbReference type="Pfam" id="PF00359">
    <property type="entry name" value="PTS_EIIA_2"/>
    <property type="match status" value="1"/>
</dbReference>
<evidence type="ECO:0000256" key="10">
    <source>
        <dbReference type="ARBA" id="ARBA00022777"/>
    </source>
</evidence>
<dbReference type="EMBL" id="JBGXBU010000001">
    <property type="protein sequence ID" value="MFM4891469.1"/>
    <property type="molecule type" value="Genomic_DNA"/>
</dbReference>
<proteinExistence type="predicted"/>
<evidence type="ECO:0000313" key="13">
    <source>
        <dbReference type="EMBL" id="MFM4891469.1"/>
    </source>
</evidence>
<dbReference type="PROSITE" id="PS00589">
    <property type="entry name" value="PTS_HPR_SER"/>
    <property type="match status" value="1"/>
</dbReference>
<evidence type="ECO:0000256" key="7">
    <source>
        <dbReference type="ARBA" id="ARBA00022597"/>
    </source>
</evidence>
<evidence type="ECO:0000256" key="9">
    <source>
        <dbReference type="ARBA" id="ARBA00022683"/>
    </source>
</evidence>
<keyword evidence="4" id="KW-0813">Transport</keyword>
<dbReference type="NCBIfam" id="NF008319">
    <property type="entry name" value="PRK11109.1"/>
    <property type="match status" value="1"/>
</dbReference>
<keyword evidence="5" id="KW-0963">Cytoplasm</keyword>
<keyword evidence="7" id="KW-0762">Sugar transport</keyword>
<evidence type="ECO:0000256" key="6">
    <source>
        <dbReference type="ARBA" id="ARBA00022553"/>
    </source>
</evidence>
<keyword evidence="8" id="KW-0808">Transferase</keyword>
<keyword evidence="6" id="KW-0597">Phosphoprotein</keyword>
<evidence type="ECO:0000256" key="1">
    <source>
        <dbReference type="ARBA" id="ARBA00003136"/>
    </source>
</evidence>
<dbReference type="Gene3D" id="3.40.930.10">
    <property type="entry name" value="Mannitol-specific EII, Chain A"/>
    <property type="match status" value="1"/>
</dbReference>
<keyword evidence="9" id="KW-0598">Phosphotransferase system</keyword>
<dbReference type="GeneID" id="97218636"/>
<comment type="caution">
    <text evidence="13">The sequence shown here is derived from an EMBL/GenBank/DDBJ whole genome shotgun (WGS) entry which is preliminary data.</text>
</comment>
<dbReference type="Gene3D" id="3.30.1340.10">
    <property type="entry name" value="HPr-like"/>
    <property type="match status" value="1"/>
</dbReference>
<keyword evidence="14" id="KW-1185">Reference proteome</keyword>
<dbReference type="Proteomes" id="UP001630969">
    <property type="component" value="Unassembled WGS sequence"/>
</dbReference>
<reference evidence="13 14" key="1">
    <citation type="submission" date="2024-09" db="EMBL/GenBank/DDBJ databases">
        <title>Aeromonas strains Genome sequencing and assembly.</title>
        <authorList>
            <person name="Hu X."/>
            <person name="Tang B."/>
        </authorList>
    </citation>
    <scope>NUCLEOTIDE SEQUENCE [LARGE SCALE GENOMIC DNA]</scope>
    <source>
        <strain evidence="13 14">NB23SCDHY001</strain>
    </source>
</reference>
<dbReference type="PANTHER" id="PTHR30181">
    <property type="entry name" value="MANNITOL PERMEASE IIC COMPONENT"/>
    <property type="match status" value="1"/>
</dbReference>
<dbReference type="PROSITE" id="PS00372">
    <property type="entry name" value="PTS_EIIA_TYPE_2_HIS"/>
    <property type="match status" value="1"/>
</dbReference>
<dbReference type="InterPro" id="IPR035895">
    <property type="entry name" value="HPr-like_sf"/>
</dbReference>
<evidence type="ECO:0000256" key="5">
    <source>
        <dbReference type="ARBA" id="ARBA00022490"/>
    </source>
</evidence>